<dbReference type="SMART" id="SM00116">
    <property type="entry name" value="CBS"/>
    <property type="match status" value="2"/>
</dbReference>
<dbReference type="CDD" id="cd04623">
    <property type="entry name" value="CBS_pair_bac_euk"/>
    <property type="match status" value="1"/>
</dbReference>
<dbReference type="InterPro" id="IPR051257">
    <property type="entry name" value="Diverse_CBS-Domain"/>
</dbReference>
<protein>
    <submittedName>
        <fullName evidence="4">CBS domain-containing protein</fullName>
    </submittedName>
</protein>
<dbReference type="AlphaFoldDB" id="A0A538T2I8"/>
<reference evidence="4 5" key="1">
    <citation type="journal article" date="2019" name="Nat. Microbiol.">
        <title>Mediterranean grassland soil C-N compound turnover is dependent on rainfall and depth, and is mediated by genomically divergent microorganisms.</title>
        <authorList>
            <person name="Diamond S."/>
            <person name="Andeer P.F."/>
            <person name="Li Z."/>
            <person name="Crits-Christoph A."/>
            <person name="Burstein D."/>
            <person name="Anantharaman K."/>
            <person name="Lane K.R."/>
            <person name="Thomas B.C."/>
            <person name="Pan C."/>
            <person name="Northen T.R."/>
            <person name="Banfield J.F."/>
        </authorList>
    </citation>
    <scope>NUCLEOTIDE SEQUENCE [LARGE SCALE GENOMIC DNA]</scope>
    <source>
        <strain evidence="4">WS_6</strain>
    </source>
</reference>
<dbReference type="Gene3D" id="3.10.580.10">
    <property type="entry name" value="CBS-domain"/>
    <property type="match status" value="1"/>
</dbReference>
<accession>A0A538T2I8</accession>
<evidence type="ECO:0000256" key="2">
    <source>
        <dbReference type="PROSITE-ProRule" id="PRU00703"/>
    </source>
</evidence>
<dbReference type="InterPro" id="IPR046342">
    <property type="entry name" value="CBS_dom_sf"/>
</dbReference>
<evidence type="ECO:0000313" key="4">
    <source>
        <dbReference type="EMBL" id="TMQ57857.1"/>
    </source>
</evidence>
<dbReference type="PANTHER" id="PTHR43080:SF2">
    <property type="entry name" value="CBS DOMAIN-CONTAINING PROTEIN"/>
    <property type="match status" value="1"/>
</dbReference>
<feature type="domain" description="CBS" evidence="3">
    <location>
        <begin position="76"/>
        <end position="132"/>
    </location>
</feature>
<feature type="domain" description="CBS" evidence="3">
    <location>
        <begin position="9"/>
        <end position="67"/>
    </location>
</feature>
<dbReference type="Proteomes" id="UP000316852">
    <property type="component" value="Unassembled WGS sequence"/>
</dbReference>
<gene>
    <name evidence="4" type="ORF">E6K76_09510</name>
</gene>
<organism evidence="4 5">
    <name type="scientific">Eiseniibacteriota bacterium</name>
    <dbReference type="NCBI Taxonomy" id="2212470"/>
    <lineage>
        <taxon>Bacteria</taxon>
        <taxon>Candidatus Eiseniibacteriota</taxon>
    </lineage>
</organism>
<evidence type="ECO:0000259" key="3">
    <source>
        <dbReference type="PROSITE" id="PS51371"/>
    </source>
</evidence>
<dbReference type="PROSITE" id="PS51371">
    <property type="entry name" value="CBS"/>
    <property type="match status" value="2"/>
</dbReference>
<evidence type="ECO:0000313" key="5">
    <source>
        <dbReference type="Proteomes" id="UP000316852"/>
    </source>
</evidence>
<dbReference type="InterPro" id="IPR044725">
    <property type="entry name" value="CBSX3_CBS_dom"/>
</dbReference>
<keyword evidence="1 2" id="KW-0129">CBS domain</keyword>
<dbReference type="InterPro" id="IPR000644">
    <property type="entry name" value="CBS_dom"/>
</dbReference>
<dbReference type="EMBL" id="VBOW01000048">
    <property type="protein sequence ID" value="TMQ57857.1"/>
    <property type="molecule type" value="Genomic_DNA"/>
</dbReference>
<evidence type="ECO:0000256" key="1">
    <source>
        <dbReference type="ARBA" id="ARBA00023122"/>
    </source>
</evidence>
<dbReference type="SUPFAM" id="SSF54631">
    <property type="entry name" value="CBS-domain pair"/>
    <property type="match status" value="1"/>
</dbReference>
<dbReference type="PANTHER" id="PTHR43080">
    <property type="entry name" value="CBS DOMAIN-CONTAINING PROTEIN CBSX3, MITOCHONDRIAL"/>
    <property type="match status" value="1"/>
</dbReference>
<dbReference type="Pfam" id="PF00571">
    <property type="entry name" value="CBS"/>
    <property type="match status" value="2"/>
</dbReference>
<comment type="caution">
    <text evidence="4">The sequence shown here is derived from an EMBL/GenBank/DDBJ whole genome shotgun (WGS) entry which is preliminary data.</text>
</comment>
<proteinExistence type="predicted"/>
<sequence length="146" mass="16382">MGRIADLLAKKGNEVYTIEGTATVYEAVKKMVERNTGSLLVTQGDQICGIITERDYLRHIVLEGRTSKTTQVREIMTSQVICIDPNYAVEECMAIMTAKRIRHLPVLEKGKLVGLVSIGDLVKQISQDQKYEIQYLTNYITGKYPG</sequence>
<name>A0A538T2I8_UNCEI</name>